<dbReference type="PANTHER" id="PTHR24148">
    <property type="entry name" value="ANKYRIN REPEAT DOMAIN-CONTAINING PROTEIN 39 HOMOLOG-RELATED"/>
    <property type="match status" value="1"/>
</dbReference>
<dbReference type="PANTHER" id="PTHR24148:SF80">
    <property type="entry name" value="HETEROKARYON INCOMPATIBILITY DOMAIN-CONTAINING PROTEIN"/>
    <property type="match status" value="1"/>
</dbReference>
<reference evidence="1" key="1">
    <citation type="journal article" date="2020" name="Stud. Mycol.">
        <title>101 Dothideomycetes genomes: a test case for predicting lifestyles and emergence of pathogens.</title>
        <authorList>
            <person name="Haridas S."/>
            <person name="Albert R."/>
            <person name="Binder M."/>
            <person name="Bloem J."/>
            <person name="Labutti K."/>
            <person name="Salamov A."/>
            <person name="Andreopoulos B."/>
            <person name="Baker S."/>
            <person name="Barry K."/>
            <person name="Bills G."/>
            <person name="Bluhm B."/>
            <person name="Cannon C."/>
            <person name="Castanera R."/>
            <person name="Culley D."/>
            <person name="Daum C."/>
            <person name="Ezra D."/>
            <person name="Gonzalez J."/>
            <person name="Henrissat B."/>
            <person name="Kuo A."/>
            <person name="Liang C."/>
            <person name="Lipzen A."/>
            <person name="Lutzoni F."/>
            <person name="Magnuson J."/>
            <person name="Mondo S."/>
            <person name="Nolan M."/>
            <person name="Ohm R."/>
            <person name="Pangilinan J."/>
            <person name="Park H.-J."/>
            <person name="Ramirez L."/>
            <person name="Alfaro M."/>
            <person name="Sun H."/>
            <person name="Tritt A."/>
            <person name="Yoshinaga Y."/>
            <person name="Zwiers L.-H."/>
            <person name="Turgeon B."/>
            <person name="Goodwin S."/>
            <person name="Spatafora J."/>
            <person name="Crous P."/>
            <person name="Grigoriev I."/>
        </authorList>
    </citation>
    <scope>NUCLEOTIDE SEQUENCE</scope>
    <source>
        <strain evidence="1">CBS 690.94</strain>
    </source>
</reference>
<dbReference type="OrthoDB" id="2157530at2759"/>
<dbReference type="AlphaFoldDB" id="A0A9P4PNC7"/>
<gene>
    <name evidence="1" type="ORF">P171DRAFT_428386</name>
</gene>
<comment type="caution">
    <text evidence="1">The sequence shown here is derived from an EMBL/GenBank/DDBJ whole genome shotgun (WGS) entry which is preliminary data.</text>
</comment>
<keyword evidence="2" id="KW-1185">Reference proteome</keyword>
<accession>A0A9P4PNC7</accession>
<evidence type="ECO:0000313" key="1">
    <source>
        <dbReference type="EMBL" id="KAF2448284.1"/>
    </source>
</evidence>
<dbReference type="Pfam" id="PF26639">
    <property type="entry name" value="Het-6_barrel"/>
    <property type="match status" value="1"/>
</dbReference>
<dbReference type="EMBL" id="MU001495">
    <property type="protein sequence ID" value="KAF2448284.1"/>
    <property type="molecule type" value="Genomic_DNA"/>
</dbReference>
<protein>
    <submittedName>
        <fullName evidence="1">Uncharacterized protein</fullName>
    </submittedName>
</protein>
<organism evidence="1 2">
    <name type="scientific">Karstenula rhodostoma CBS 690.94</name>
    <dbReference type="NCBI Taxonomy" id="1392251"/>
    <lineage>
        <taxon>Eukaryota</taxon>
        <taxon>Fungi</taxon>
        <taxon>Dikarya</taxon>
        <taxon>Ascomycota</taxon>
        <taxon>Pezizomycotina</taxon>
        <taxon>Dothideomycetes</taxon>
        <taxon>Pleosporomycetidae</taxon>
        <taxon>Pleosporales</taxon>
        <taxon>Massarineae</taxon>
        <taxon>Didymosphaeriaceae</taxon>
        <taxon>Karstenula</taxon>
    </lineage>
</organism>
<dbReference type="Proteomes" id="UP000799764">
    <property type="component" value="Unassembled WGS sequence"/>
</dbReference>
<sequence>MRKAFRSAMHCRAFAITKNGHFCLVPRGTRVNDAIVVLQGGHIPFVIRSQDDAAKKGFELIGETYVHGIMKGEAFNNNSAQLKKIRL</sequence>
<dbReference type="InterPro" id="IPR052895">
    <property type="entry name" value="HetReg/Transcr_Mod"/>
</dbReference>
<evidence type="ECO:0000313" key="2">
    <source>
        <dbReference type="Proteomes" id="UP000799764"/>
    </source>
</evidence>
<name>A0A9P4PNC7_9PLEO</name>
<feature type="non-terminal residue" evidence="1">
    <location>
        <position position="87"/>
    </location>
</feature>
<proteinExistence type="predicted"/>